<evidence type="ECO:0000256" key="6">
    <source>
        <dbReference type="SAM" id="Phobius"/>
    </source>
</evidence>
<evidence type="ECO:0000256" key="2">
    <source>
        <dbReference type="ARBA" id="ARBA00022448"/>
    </source>
</evidence>
<dbReference type="PANTHER" id="PTHR23506">
    <property type="entry name" value="GH10249P"/>
    <property type="match status" value="1"/>
</dbReference>
<dbReference type="InterPro" id="IPR036259">
    <property type="entry name" value="MFS_trans_sf"/>
</dbReference>
<keyword evidence="7" id="KW-0732">Signal</keyword>
<accession>A0ABN9RGI6</accession>
<feature type="transmembrane region" description="Helical" evidence="6">
    <location>
        <begin position="323"/>
        <end position="341"/>
    </location>
</feature>
<reference evidence="9" key="1">
    <citation type="submission" date="2023-10" db="EMBL/GenBank/DDBJ databases">
        <authorList>
            <person name="Chen Y."/>
            <person name="Shah S."/>
            <person name="Dougan E. K."/>
            <person name="Thang M."/>
            <person name="Chan C."/>
        </authorList>
    </citation>
    <scope>NUCLEOTIDE SEQUENCE [LARGE SCALE GENOMIC DNA]</scope>
</reference>
<feature type="transmembrane region" description="Helical" evidence="6">
    <location>
        <begin position="233"/>
        <end position="251"/>
    </location>
</feature>
<protein>
    <recommendedName>
        <fullName evidence="8">Major facilitator superfamily (MFS) profile domain-containing protein</fullName>
    </recommendedName>
</protein>
<evidence type="ECO:0000313" key="9">
    <source>
        <dbReference type="EMBL" id="CAK0818179.1"/>
    </source>
</evidence>
<evidence type="ECO:0000256" key="1">
    <source>
        <dbReference type="ARBA" id="ARBA00004141"/>
    </source>
</evidence>
<dbReference type="InterPro" id="IPR011701">
    <property type="entry name" value="MFS"/>
</dbReference>
<name>A0ABN9RGI6_9DINO</name>
<keyword evidence="3 6" id="KW-0812">Transmembrane</keyword>
<organism evidence="9 10">
    <name type="scientific">Prorocentrum cordatum</name>
    <dbReference type="NCBI Taxonomy" id="2364126"/>
    <lineage>
        <taxon>Eukaryota</taxon>
        <taxon>Sar</taxon>
        <taxon>Alveolata</taxon>
        <taxon>Dinophyceae</taxon>
        <taxon>Prorocentrales</taxon>
        <taxon>Prorocentraceae</taxon>
        <taxon>Prorocentrum</taxon>
    </lineage>
</organism>
<keyword evidence="4 6" id="KW-1133">Transmembrane helix</keyword>
<proteinExistence type="predicted"/>
<comment type="caution">
    <text evidence="9">The sequence shown here is derived from an EMBL/GenBank/DDBJ whole genome shotgun (WGS) entry which is preliminary data.</text>
</comment>
<evidence type="ECO:0000259" key="8">
    <source>
        <dbReference type="PROSITE" id="PS50850"/>
    </source>
</evidence>
<keyword evidence="2" id="KW-0813">Transport</keyword>
<feature type="transmembrane region" description="Helical" evidence="6">
    <location>
        <begin position="297"/>
        <end position="317"/>
    </location>
</feature>
<evidence type="ECO:0000313" key="10">
    <source>
        <dbReference type="Proteomes" id="UP001189429"/>
    </source>
</evidence>
<dbReference type="SUPFAM" id="SSF103473">
    <property type="entry name" value="MFS general substrate transporter"/>
    <property type="match status" value="1"/>
</dbReference>
<feature type="transmembrane region" description="Helical" evidence="6">
    <location>
        <begin position="393"/>
        <end position="413"/>
    </location>
</feature>
<sequence length="415" mass="42285">MHAAVATAILCCLAATFSTAGYAPVAPFLVPRTQDVKILLTAQGVGMFLALVPAGVAVDRLGSIPVLKSGVSILFLACLVSALSVDFFIQLVGRILSGAAASVMFNSAMAMVMDFFVEPERGANLGMVLGIGTLGNVAGPPITTGLFAFCKAHGTPEPQALPMLIPAVIVTVALLTLQRIPQRASALVSAKTPLVEGGIEDEKNQSAEASIKQGTVACATSFFGLYGVGDCRVWVIAAVLSLLFGTMAALMGASSLDMKARGYHAAVVGLTAVPAGAAQMVLARVGGRFCESRRSRMIVMVIGSLGLAVGLLLVVLGSRFAPLAAKYVSAMLLASSAMAFVDAASISEMGHLATEWNIGYGQSVMASELAVTLGQSLGPYVGILILEAASFDALCLSAAGAAVFVGLAGIGIMPS</sequence>
<evidence type="ECO:0000256" key="3">
    <source>
        <dbReference type="ARBA" id="ARBA00022692"/>
    </source>
</evidence>
<comment type="subcellular location">
    <subcellularLocation>
        <location evidence="1">Membrane</location>
        <topology evidence="1">Multi-pass membrane protein</topology>
    </subcellularLocation>
</comment>
<dbReference type="InterPro" id="IPR050930">
    <property type="entry name" value="MFS_Vesicular_Transporter"/>
</dbReference>
<feature type="transmembrane region" description="Helical" evidence="6">
    <location>
        <begin position="36"/>
        <end position="58"/>
    </location>
</feature>
<keyword evidence="5 6" id="KW-0472">Membrane</keyword>
<keyword evidence="10" id="KW-1185">Reference proteome</keyword>
<dbReference type="Gene3D" id="1.20.1250.20">
    <property type="entry name" value="MFS general substrate transporter like domains"/>
    <property type="match status" value="1"/>
</dbReference>
<dbReference type="EMBL" id="CAUYUJ010006668">
    <property type="protein sequence ID" value="CAK0818179.1"/>
    <property type="molecule type" value="Genomic_DNA"/>
</dbReference>
<dbReference type="InterPro" id="IPR020846">
    <property type="entry name" value="MFS_dom"/>
</dbReference>
<evidence type="ECO:0000256" key="7">
    <source>
        <dbReference type="SAM" id="SignalP"/>
    </source>
</evidence>
<feature type="transmembrane region" description="Helical" evidence="6">
    <location>
        <begin position="95"/>
        <end position="116"/>
    </location>
</feature>
<feature type="transmembrane region" description="Helical" evidence="6">
    <location>
        <begin position="160"/>
        <end position="177"/>
    </location>
</feature>
<feature type="transmembrane region" description="Helical" evidence="6">
    <location>
        <begin position="128"/>
        <end position="148"/>
    </location>
</feature>
<evidence type="ECO:0000256" key="4">
    <source>
        <dbReference type="ARBA" id="ARBA00022989"/>
    </source>
</evidence>
<feature type="domain" description="Major facilitator superfamily (MFS) profile" evidence="8">
    <location>
        <begin position="1"/>
        <end position="415"/>
    </location>
</feature>
<feature type="transmembrane region" description="Helical" evidence="6">
    <location>
        <begin position="70"/>
        <end position="89"/>
    </location>
</feature>
<dbReference type="Pfam" id="PF07690">
    <property type="entry name" value="MFS_1"/>
    <property type="match status" value="1"/>
</dbReference>
<feature type="transmembrane region" description="Helical" evidence="6">
    <location>
        <begin position="263"/>
        <end position="285"/>
    </location>
</feature>
<dbReference type="PANTHER" id="PTHR23506:SF23">
    <property type="entry name" value="GH10249P"/>
    <property type="match status" value="1"/>
</dbReference>
<evidence type="ECO:0000256" key="5">
    <source>
        <dbReference type="ARBA" id="ARBA00023136"/>
    </source>
</evidence>
<dbReference type="PROSITE" id="PS50850">
    <property type="entry name" value="MFS"/>
    <property type="match status" value="1"/>
</dbReference>
<feature type="signal peptide" evidence="7">
    <location>
        <begin position="1"/>
        <end position="20"/>
    </location>
</feature>
<dbReference type="Proteomes" id="UP001189429">
    <property type="component" value="Unassembled WGS sequence"/>
</dbReference>
<gene>
    <name evidence="9" type="ORF">PCOR1329_LOCUS20529</name>
</gene>
<feature type="chain" id="PRO_5046257880" description="Major facilitator superfamily (MFS) profile domain-containing protein" evidence="7">
    <location>
        <begin position="21"/>
        <end position="415"/>
    </location>
</feature>